<dbReference type="Proteomes" id="UP000309676">
    <property type="component" value="Unassembled WGS sequence"/>
</dbReference>
<name>A0A5R9G2G1_9BACL</name>
<dbReference type="EMBL" id="VCIW01000017">
    <property type="protein sequence ID" value="TLS50011.1"/>
    <property type="molecule type" value="Genomic_DNA"/>
</dbReference>
<comment type="caution">
    <text evidence="1">The sequence shown here is derived from an EMBL/GenBank/DDBJ whole genome shotgun (WGS) entry which is preliminary data.</text>
</comment>
<proteinExistence type="predicted"/>
<reference evidence="1 2" key="1">
    <citation type="submission" date="2019-05" db="EMBL/GenBank/DDBJ databases">
        <authorList>
            <person name="Narsing Rao M.P."/>
            <person name="Li W.J."/>
        </authorList>
    </citation>
    <scope>NUCLEOTIDE SEQUENCE [LARGE SCALE GENOMIC DNA]</scope>
    <source>
        <strain evidence="1 2">SYSU_K30003</strain>
    </source>
</reference>
<evidence type="ECO:0000313" key="1">
    <source>
        <dbReference type="EMBL" id="TLS50011.1"/>
    </source>
</evidence>
<evidence type="ECO:0000313" key="2">
    <source>
        <dbReference type="Proteomes" id="UP000309676"/>
    </source>
</evidence>
<organism evidence="1 2">
    <name type="scientific">Paenibacillus antri</name>
    <dbReference type="NCBI Taxonomy" id="2582848"/>
    <lineage>
        <taxon>Bacteria</taxon>
        <taxon>Bacillati</taxon>
        <taxon>Bacillota</taxon>
        <taxon>Bacilli</taxon>
        <taxon>Bacillales</taxon>
        <taxon>Paenibacillaceae</taxon>
        <taxon>Paenibacillus</taxon>
    </lineage>
</organism>
<dbReference type="AlphaFoldDB" id="A0A5R9G2G1"/>
<sequence>MAEAFYKKYEDAEQFFWDSVLVFQHHSMLHTWHIGHISVFGHVSMIFSGLRHDFKPFVNVGLNVVMD</sequence>
<protein>
    <submittedName>
        <fullName evidence="1">Uncharacterized protein</fullName>
    </submittedName>
</protein>
<gene>
    <name evidence="1" type="ORF">FE782_21985</name>
</gene>
<dbReference type="RefSeq" id="WP_138196495.1">
    <property type="nucleotide sequence ID" value="NZ_VCIW01000017.1"/>
</dbReference>
<keyword evidence="2" id="KW-1185">Reference proteome</keyword>
<accession>A0A5R9G2G1</accession>